<feature type="region of interest" description="Disordered" evidence="1">
    <location>
        <begin position="439"/>
        <end position="461"/>
    </location>
</feature>
<evidence type="ECO:0000313" key="3">
    <source>
        <dbReference type="Proteomes" id="UP000010843"/>
    </source>
</evidence>
<dbReference type="KEGG" id="npe:Natpe_1292"/>
<dbReference type="EMBL" id="CP003372">
    <property type="protein sequence ID" value="AGB31197.1"/>
    <property type="molecule type" value="Genomic_DNA"/>
</dbReference>
<feature type="region of interest" description="Disordered" evidence="1">
    <location>
        <begin position="62"/>
        <end position="89"/>
    </location>
</feature>
<name>L0JKU0_NATP1</name>
<feature type="region of interest" description="Disordered" evidence="1">
    <location>
        <begin position="300"/>
        <end position="325"/>
    </location>
</feature>
<sequence>MARDPSVLDDCGSGERTSEAPEDGGNSGLIDRRSYLKLTGAAATTLATGAAAAAGVSAADSEPAVADTEQMSERQLSISDGEDLSSYVSDSSNGELLVVPSGSYEWNRRVSFSRRNWGIRGEGDVEIAVPASRGRGTKNGYVLNVSGDNVFVENLTFDSDGRPAIGFRCIVDQRAEFRDITVASDGPRTWNAKQTNMFNVGAESSSGEVLLDGIVAYNNGNISQYNGGSSRVGIWSSRSGKLTVRNSVVSGFPNNGIYTRMPGALEVDNCVFANNNVSSIRLGGSNEVVKNSTFYLDLSRDDTTHSHPQRGVSNTGGITADNRERASNGGYVRNCSFIVENVPNSTGAIRFLENEWVEVEDSQFLLNQSDVPGVGWNNSGSARLRNLVFDTENGSGAAAASQGGQYPTVEDVCVSSDLSDGAIDASSRNCSFDWSQAHDYPNPDFEGGTETTGNGTDEPRLGNTLVIDGEGGSERADYQFAVDGAIEHSEYYSAYGTGGEIDGGSATGFVRGGADGFRFSGELTNLQIDDGPTVRVNGIEVDPDDIGEEDSGNGDSGLERTIAIDGDGGSERVTYRFTVDGEVERSEELSAYGTGGDIDGNSVSGFVRGGTDGFQFSGELTELEVDGEPIVRVDGAVVEPAEIVSSDAGQELVNTLVIDGEGSSERVDYQFAVDGAIEHSEYYSAYGTGGEIDDGSVTGFVRGGADGFRFSGELTDLQIDDGPTVRVNGVEVDPSRLWD</sequence>
<organism evidence="2 3">
    <name type="scientific">Natrinema pellirubrum (strain DSM 15624 / CIP 106293 / JCM 10476 / NCIMB 786 / 157)</name>
    <dbReference type="NCBI Taxonomy" id="797303"/>
    <lineage>
        <taxon>Archaea</taxon>
        <taxon>Methanobacteriati</taxon>
        <taxon>Methanobacteriota</taxon>
        <taxon>Stenosarchaea group</taxon>
        <taxon>Halobacteria</taxon>
        <taxon>Halobacteriales</taxon>
        <taxon>Natrialbaceae</taxon>
        <taxon>Natrinema</taxon>
    </lineage>
</organism>
<accession>L0JKU0</accession>
<reference evidence="3" key="1">
    <citation type="submission" date="2012-02" db="EMBL/GenBank/DDBJ databases">
        <title>Complete sequence of chromosome of Natrinema pellirubrum DSM 15624.</title>
        <authorList>
            <person name="Lucas S."/>
            <person name="Han J."/>
            <person name="Lapidus A."/>
            <person name="Cheng J.-F."/>
            <person name="Goodwin L."/>
            <person name="Pitluck S."/>
            <person name="Peters L."/>
            <person name="Teshima H."/>
            <person name="Detter J.C."/>
            <person name="Han C."/>
            <person name="Tapia R."/>
            <person name="Land M."/>
            <person name="Hauser L."/>
            <person name="Kyrpides N."/>
            <person name="Ivanova N."/>
            <person name="Pagani I."/>
            <person name="Sproer C."/>
            <person name="Anderson I."/>
            <person name="Woyke T."/>
        </authorList>
    </citation>
    <scope>NUCLEOTIDE SEQUENCE [LARGE SCALE GENOMIC DNA]</scope>
    <source>
        <strain evidence="3">DSM 15624 / JCM 10476 / NCIMB 786</strain>
    </source>
</reference>
<gene>
    <name evidence="2" type="ordered locus">Natpe_1292</name>
</gene>
<feature type="compositionally biased region" description="Low complexity" evidence="1">
    <location>
        <begin position="446"/>
        <end position="456"/>
    </location>
</feature>
<protein>
    <recommendedName>
        <fullName evidence="4">Right handed beta helix domain-containing protein</fullName>
    </recommendedName>
</protein>
<dbReference type="AlphaFoldDB" id="L0JKU0"/>
<dbReference type="eggNOG" id="arCOG10187">
    <property type="taxonomic scope" value="Archaea"/>
</dbReference>
<dbReference type="InterPro" id="IPR011050">
    <property type="entry name" value="Pectin_lyase_fold/virulence"/>
</dbReference>
<dbReference type="Proteomes" id="UP000010843">
    <property type="component" value="Chromosome"/>
</dbReference>
<dbReference type="InterPro" id="IPR006311">
    <property type="entry name" value="TAT_signal"/>
</dbReference>
<proteinExistence type="predicted"/>
<dbReference type="SUPFAM" id="SSF51126">
    <property type="entry name" value="Pectin lyase-like"/>
    <property type="match status" value="1"/>
</dbReference>
<evidence type="ECO:0008006" key="4">
    <source>
        <dbReference type="Google" id="ProtNLM"/>
    </source>
</evidence>
<feature type="compositionally biased region" description="Acidic residues" evidence="1">
    <location>
        <begin position="541"/>
        <end position="552"/>
    </location>
</feature>
<dbReference type="PROSITE" id="PS51318">
    <property type="entry name" value="TAT"/>
    <property type="match status" value="1"/>
</dbReference>
<feature type="region of interest" description="Disordered" evidence="1">
    <location>
        <begin position="541"/>
        <end position="565"/>
    </location>
</feature>
<feature type="region of interest" description="Disordered" evidence="1">
    <location>
        <begin position="1"/>
        <end position="30"/>
    </location>
</feature>
<dbReference type="HOGENOM" id="CLU_032538_0_0_2"/>
<evidence type="ECO:0000313" key="2">
    <source>
        <dbReference type="EMBL" id="AGB31197.1"/>
    </source>
</evidence>
<evidence type="ECO:0000256" key="1">
    <source>
        <dbReference type="SAM" id="MobiDB-lite"/>
    </source>
</evidence>